<keyword evidence="2" id="KW-1185">Reference proteome</keyword>
<dbReference type="Proteomes" id="UP000825591">
    <property type="component" value="Chromosome"/>
</dbReference>
<proteinExistence type="predicted"/>
<organism evidence="1 2">
    <name type="scientific">Pseudomonas mosselii</name>
    <dbReference type="NCBI Taxonomy" id="78327"/>
    <lineage>
        <taxon>Bacteria</taxon>
        <taxon>Pseudomonadati</taxon>
        <taxon>Pseudomonadota</taxon>
        <taxon>Gammaproteobacteria</taxon>
        <taxon>Pseudomonadales</taxon>
        <taxon>Pseudomonadaceae</taxon>
        <taxon>Pseudomonas</taxon>
    </lineage>
</organism>
<protein>
    <submittedName>
        <fullName evidence="1">Uncharacterized protein</fullName>
    </submittedName>
</protein>
<accession>A0ABX9AXC7</accession>
<sequence length="127" mass="14420">MSKDEALWHIAELFAATCLSLEEAIDYPQQLDLKVARELSPRCASILQAHGVAIYAITMRNERVKLPSPGRPINGGEFPAQIIVERNQKDFPINEYAARQYSDQFMPSTWARSPLREKTEKAFRALS</sequence>
<reference evidence="1 2" key="1">
    <citation type="submission" date="2021-08" db="EMBL/GenBank/DDBJ databases">
        <title>Bactericidal Effect of Pseudomonas oryziphila sp. nov., a novel Pseudomonas Species Against Xanthomonas oryzae Reduces Disease Severity of Bacterial Leaf Streak of Rice.</title>
        <authorList>
            <person name="Yang R."/>
            <person name="Li S."/>
            <person name="Li Y."/>
            <person name="Yan Y."/>
            <person name="Fang Y."/>
            <person name="Zou L."/>
            <person name="Chen G."/>
        </authorList>
    </citation>
    <scope>NUCLEOTIDE SEQUENCE [LARGE SCALE GENOMIC DNA]</scope>
    <source>
        <strain evidence="1 2">DSM 17497</strain>
    </source>
</reference>
<name>A0ABX9AXC7_9PSED</name>
<evidence type="ECO:0000313" key="1">
    <source>
        <dbReference type="EMBL" id="QZP24500.1"/>
    </source>
</evidence>
<dbReference type="RefSeq" id="WP_028692274.1">
    <property type="nucleotide sequence ID" value="NZ_CP081966.1"/>
</dbReference>
<evidence type="ECO:0000313" key="2">
    <source>
        <dbReference type="Proteomes" id="UP000825591"/>
    </source>
</evidence>
<gene>
    <name evidence="1" type="ORF">K5H97_16815</name>
</gene>
<dbReference type="EMBL" id="CP081966">
    <property type="protein sequence ID" value="QZP24500.1"/>
    <property type="molecule type" value="Genomic_DNA"/>
</dbReference>